<dbReference type="InterPro" id="IPR050177">
    <property type="entry name" value="Lipid_A_modif_metabolic_enz"/>
</dbReference>
<dbReference type="Gene3D" id="3.40.50.720">
    <property type="entry name" value="NAD(P)-binding Rossmann-like Domain"/>
    <property type="match status" value="1"/>
</dbReference>
<reference evidence="3" key="1">
    <citation type="journal article" date="2019" name="Int. J. Syst. Evol. Microbiol.">
        <title>The Global Catalogue of Microorganisms (GCM) 10K type strain sequencing project: providing services to taxonomists for standard genome sequencing and annotation.</title>
        <authorList>
            <consortium name="The Broad Institute Genomics Platform"/>
            <consortium name="The Broad Institute Genome Sequencing Center for Infectious Disease"/>
            <person name="Wu L."/>
            <person name="Ma J."/>
        </authorList>
    </citation>
    <scope>NUCLEOTIDE SEQUENCE [LARGE SCALE GENOMIC DNA]</scope>
    <source>
        <strain evidence="3">CCUG 54522</strain>
    </source>
</reference>
<gene>
    <name evidence="2" type="ORF">ACFPYL_00090</name>
</gene>
<dbReference type="EMBL" id="JBHSRJ010000001">
    <property type="protein sequence ID" value="MFC6041450.1"/>
    <property type="molecule type" value="Genomic_DNA"/>
</dbReference>
<dbReference type="Pfam" id="PF01370">
    <property type="entry name" value="Epimerase"/>
    <property type="match status" value="1"/>
</dbReference>
<keyword evidence="3" id="KW-1185">Reference proteome</keyword>
<dbReference type="RefSeq" id="WP_379149118.1">
    <property type="nucleotide sequence ID" value="NZ_JBHSRJ010000001.1"/>
</dbReference>
<evidence type="ECO:0000259" key="1">
    <source>
        <dbReference type="Pfam" id="PF01370"/>
    </source>
</evidence>
<evidence type="ECO:0000313" key="3">
    <source>
        <dbReference type="Proteomes" id="UP001596135"/>
    </source>
</evidence>
<sequence>MTVPRPTVAVSGAGGFIGQHVVATLRSHGHRVVAIERTGEPARDRVVDDLSDPNALAACLVEAGVAALVHAAWTGHPRSAGNDYAGQLRDSLVPTTNVALAAGLAGVRSVVLISSGGGITAIRQRTSAPPAYGWAKAVAEGIFEAHAEMFDYALTTIRPTAVYGPGQRPERGLGAVSVFADAMLRDEPIRVLGPDSATRDYLHVSDLTRAVQAAITNEVHGAFDLGGPRPVSIKELISLLETATGLGARVEHLPASGFDPDSVELDNTPFHDLTGWTPEADLEHSIGEVIAWLRTDRSSAGPQQG</sequence>
<dbReference type="InterPro" id="IPR036291">
    <property type="entry name" value="NAD(P)-bd_dom_sf"/>
</dbReference>
<feature type="domain" description="NAD-dependent epimerase/dehydratase" evidence="1">
    <location>
        <begin position="9"/>
        <end position="218"/>
    </location>
</feature>
<organism evidence="2 3">
    <name type="scientific">Nocardioides hankookensis</name>
    <dbReference type="NCBI Taxonomy" id="443157"/>
    <lineage>
        <taxon>Bacteria</taxon>
        <taxon>Bacillati</taxon>
        <taxon>Actinomycetota</taxon>
        <taxon>Actinomycetes</taxon>
        <taxon>Propionibacteriales</taxon>
        <taxon>Nocardioidaceae</taxon>
        <taxon>Nocardioides</taxon>
    </lineage>
</organism>
<dbReference type="SUPFAM" id="SSF51735">
    <property type="entry name" value="NAD(P)-binding Rossmann-fold domains"/>
    <property type="match status" value="1"/>
</dbReference>
<comment type="caution">
    <text evidence="2">The sequence shown here is derived from an EMBL/GenBank/DDBJ whole genome shotgun (WGS) entry which is preliminary data.</text>
</comment>
<evidence type="ECO:0000313" key="2">
    <source>
        <dbReference type="EMBL" id="MFC6041450.1"/>
    </source>
</evidence>
<protein>
    <submittedName>
        <fullName evidence="2">NAD-dependent epimerase/dehydratase family protein</fullName>
    </submittedName>
</protein>
<dbReference type="InterPro" id="IPR001509">
    <property type="entry name" value="Epimerase_deHydtase"/>
</dbReference>
<name>A0ABW1LBX8_9ACTN</name>
<dbReference type="PANTHER" id="PTHR43245">
    <property type="entry name" value="BIFUNCTIONAL POLYMYXIN RESISTANCE PROTEIN ARNA"/>
    <property type="match status" value="1"/>
</dbReference>
<proteinExistence type="predicted"/>
<dbReference type="Proteomes" id="UP001596135">
    <property type="component" value="Unassembled WGS sequence"/>
</dbReference>
<accession>A0ABW1LBX8</accession>